<accession>A0A9P7GG18</accession>
<reference evidence="2" key="1">
    <citation type="submission" date="2020-07" db="EMBL/GenBank/DDBJ databases">
        <authorList>
            <person name="Nieuwenhuis M."/>
            <person name="Van De Peppel L.J.J."/>
        </authorList>
    </citation>
    <scope>NUCLEOTIDE SEQUENCE</scope>
    <source>
        <strain evidence="2">AP01</strain>
        <tissue evidence="2">Mycelium</tissue>
    </source>
</reference>
<keyword evidence="3" id="KW-1185">Reference proteome</keyword>
<dbReference type="EMBL" id="JABCKV010000005">
    <property type="protein sequence ID" value="KAG5647958.1"/>
    <property type="molecule type" value="Genomic_DNA"/>
</dbReference>
<feature type="region of interest" description="Disordered" evidence="1">
    <location>
        <begin position="1"/>
        <end position="24"/>
    </location>
</feature>
<comment type="caution">
    <text evidence="2">The sequence shown here is derived from an EMBL/GenBank/DDBJ whole genome shotgun (WGS) entry which is preliminary data.</text>
</comment>
<gene>
    <name evidence="2" type="ORF">DXG03_006992</name>
</gene>
<feature type="compositionally biased region" description="Low complexity" evidence="1">
    <location>
        <begin position="1"/>
        <end position="23"/>
    </location>
</feature>
<dbReference type="AlphaFoldDB" id="A0A9P7GG18"/>
<reference evidence="2" key="2">
    <citation type="submission" date="2021-10" db="EMBL/GenBank/DDBJ databases">
        <title>Phylogenomics reveals ancestral predisposition of the termite-cultivated fungus Termitomyces towards a domesticated lifestyle.</title>
        <authorList>
            <person name="Auxier B."/>
            <person name="Grum-Grzhimaylo A."/>
            <person name="Cardenas M.E."/>
            <person name="Lodge J.D."/>
            <person name="Laessoe T."/>
            <person name="Pedersen O."/>
            <person name="Smith M.E."/>
            <person name="Kuyper T.W."/>
            <person name="Franco-Molano E.A."/>
            <person name="Baroni T.J."/>
            <person name="Aanen D.K."/>
        </authorList>
    </citation>
    <scope>NUCLEOTIDE SEQUENCE</scope>
    <source>
        <strain evidence="2">AP01</strain>
        <tissue evidence="2">Mycelium</tissue>
    </source>
</reference>
<organism evidence="2 3">
    <name type="scientific">Asterophora parasitica</name>
    <dbReference type="NCBI Taxonomy" id="117018"/>
    <lineage>
        <taxon>Eukaryota</taxon>
        <taxon>Fungi</taxon>
        <taxon>Dikarya</taxon>
        <taxon>Basidiomycota</taxon>
        <taxon>Agaricomycotina</taxon>
        <taxon>Agaricomycetes</taxon>
        <taxon>Agaricomycetidae</taxon>
        <taxon>Agaricales</taxon>
        <taxon>Tricholomatineae</taxon>
        <taxon>Lyophyllaceae</taxon>
        <taxon>Asterophora</taxon>
    </lineage>
</organism>
<sequence>MDSTSSPDESTTTTSTTPSSSSSNDFRTFKFLFNHGHLVELLFHELLLLEFFFELLEFALKLPEFFPDLFAAHLYTNFDADK</sequence>
<evidence type="ECO:0000313" key="3">
    <source>
        <dbReference type="Proteomes" id="UP000775547"/>
    </source>
</evidence>
<proteinExistence type="predicted"/>
<evidence type="ECO:0000256" key="1">
    <source>
        <dbReference type="SAM" id="MobiDB-lite"/>
    </source>
</evidence>
<protein>
    <submittedName>
        <fullName evidence="2">Uncharacterized protein</fullName>
    </submittedName>
</protein>
<name>A0A9P7GG18_9AGAR</name>
<dbReference type="Proteomes" id="UP000775547">
    <property type="component" value="Unassembled WGS sequence"/>
</dbReference>
<evidence type="ECO:0000313" key="2">
    <source>
        <dbReference type="EMBL" id="KAG5647958.1"/>
    </source>
</evidence>